<feature type="binding site" evidence="3">
    <location>
        <position position="289"/>
    </location>
    <ligand>
        <name>FAD</name>
        <dbReference type="ChEBI" id="CHEBI:57692"/>
    </ligand>
</feature>
<evidence type="ECO:0000256" key="5">
    <source>
        <dbReference type="SAM" id="MobiDB-lite"/>
    </source>
</evidence>
<dbReference type="SUPFAM" id="SSF54373">
    <property type="entry name" value="FAD-linked reductases, C-terminal domain"/>
    <property type="match status" value="1"/>
</dbReference>
<dbReference type="Pfam" id="PF00732">
    <property type="entry name" value="GMC_oxred_N"/>
    <property type="match status" value="1"/>
</dbReference>
<dbReference type="PANTHER" id="PTHR45968:SF3">
    <property type="entry name" value="OS04G0573100 PROTEIN"/>
    <property type="match status" value="1"/>
</dbReference>
<accession>A0A7H4LL85</accession>
<dbReference type="InterPro" id="IPR000172">
    <property type="entry name" value="GMC_OxRdtase_N"/>
</dbReference>
<evidence type="ECO:0000313" key="7">
    <source>
        <dbReference type="EMBL" id="SPT19373.1"/>
    </source>
</evidence>
<feature type="binding site" evidence="3">
    <location>
        <position position="176"/>
    </location>
    <ligand>
        <name>FAD</name>
        <dbReference type="ChEBI" id="CHEBI:57692"/>
    </ligand>
</feature>
<dbReference type="Proteomes" id="UP000280104">
    <property type="component" value="Chromosome II"/>
</dbReference>
<reference evidence="7 8" key="1">
    <citation type="submission" date="2018-05" db="EMBL/GenBank/DDBJ databases">
        <authorList>
            <person name="Thind KAUR A."/>
        </authorList>
    </citation>
    <scope>NUCLEOTIDE SEQUENCE [LARGE SCALE GENOMIC DNA]</scope>
</reference>
<dbReference type="GO" id="GO:0050660">
    <property type="term" value="F:flavin adenine dinucleotide binding"/>
    <property type="evidence" value="ECO:0007669"/>
    <property type="project" value="InterPro"/>
</dbReference>
<dbReference type="PANTHER" id="PTHR45968">
    <property type="entry name" value="OSJNBA0019K04.7 PROTEIN"/>
    <property type="match status" value="1"/>
</dbReference>
<keyword evidence="4" id="KW-1015">Disulfide bond</keyword>
<proteinExistence type="inferred from homology"/>
<protein>
    <recommendedName>
        <fullName evidence="6">Glucose-methanol-choline oxidoreductase N-terminal domain-containing protein</fullName>
    </recommendedName>
</protein>
<dbReference type="Gene3D" id="3.50.50.60">
    <property type="entry name" value="FAD/NAD(P)-binding domain"/>
    <property type="match status" value="1"/>
</dbReference>
<evidence type="ECO:0000256" key="1">
    <source>
        <dbReference type="ARBA" id="ARBA00010790"/>
    </source>
</evidence>
<keyword evidence="3" id="KW-0285">Flavoprotein</keyword>
<feature type="region of interest" description="Disordered" evidence="5">
    <location>
        <begin position="410"/>
        <end position="448"/>
    </location>
</feature>
<sequence length="647" mass="70481">MCATSVHAGSSGDLPEHGDIKGAWYPTGWSHKNQAPPQHSQSNLVTVGLHLGTYVLAMASDQPFARALVIICAILCCSPQAARAVNYTFARDATRAPAVSYYDYIIVGGGTAGCPLAATLSQRFRVLLLERGGSPYGDQRVENMTHFTATLADTSAGSPAQRFVSEDGVINSRPRVLGGGSCINAGFYTRASDEYVLDVGWDLEAAKAAYRWVEDVVAFHPELGPWQAALQRGLMEVGVAPDNGFTFDHIDGTKVGGSIFDDEGRRHTAADLLRYARPEGIDLLLRARVAKILFNVGGRRARSVAHGVVFHDSRGRMHKAYLNTGRRNEIILSAGAMGSPQLLMLSGVGPADHLRSFNITLVLNQSAVGQGMADNPMNAIFVPSPSPVEVSLIQVVGITHFGSYIEGASGSNWANPRHQGSGGNRRPPRNFGMFSPQTGQLATVPPKQRTPEAIARATEAMSQLDDSVFRGGFILEKVLGPASTGHLELRNLNPDDNPAVTFNYFSHPEDLRRCVEGLTLIERVIQSKSFQNFTYPYFSLEELLNITAEFPVNLLPRHDNDSKSLEQFCKDTVMTIWHYHGGCQVGRVVDAEYRVLGVDALRVIDGSTFNASPGTNPQATVMMLGRYMGVKMRDERVRAEGLRRRKL</sequence>
<dbReference type="GO" id="GO:0016614">
    <property type="term" value="F:oxidoreductase activity, acting on CH-OH group of donors"/>
    <property type="evidence" value="ECO:0007669"/>
    <property type="project" value="InterPro"/>
</dbReference>
<dbReference type="Gene3D" id="3.30.410.40">
    <property type="match status" value="1"/>
</dbReference>
<organism evidence="7 8">
    <name type="scientific">Triticum aestivum</name>
    <name type="common">Wheat</name>
    <dbReference type="NCBI Taxonomy" id="4565"/>
    <lineage>
        <taxon>Eukaryota</taxon>
        <taxon>Viridiplantae</taxon>
        <taxon>Streptophyta</taxon>
        <taxon>Embryophyta</taxon>
        <taxon>Tracheophyta</taxon>
        <taxon>Spermatophyta</taxon>
        <taxon>Magnoliopsida</taxon>
        <taxon>Liliopsida</taxon>
        <taxon>Poales</taxon>
        <taxon>Poaceae</taxon>
        <taxon>BOP clade</taxon>
        <taxon>Pooideae</taxon>
        <taxon>Triticodae</taxon>
        <taxon>Triticeae</taxon>
        <taxon>Triticinae</taxon>
        <taxon>Triticum</taxon>
    </lineage>
</organism>
<dbReference type="InterPro" id="IPR007867">
    <property type="entry name" value="GMC_OxRtase_C"/>
</dbReference>
<evidence type="ECO:0000256" key="4">
    <source>
        <dbReference type="PIRSR" id="PIRSR000137-3"/>
    </source>
</evidence>
<name>A0A7H4LL85_WHEAT</name>
<evidence type="ECO:0000256" key="3">
    <source>
        <dbReference type="PIRSR" id="PIRSR000137-2"/>
    </source>
</evidence>
<gene>
    <name evidence="7" type="ORF">CAMPLR22A2D_LOCUS3988</name>
</gene>
<dbReference type="PIRSF" id="PIRSF000137">
    <property type="entry name" value="Alcohol_oxidase"/>
    <property type="match status" value="1"/>
</dbReference>
<dbReference type="EMBL" id="LS480641">
    <property type="protein sequence ID" value="SPT19373.1"/>
    <property type="molecule type" value="Genomic_DNA"/>
</dbReference>
<dbReference type="InterPro" id="IPR012132">
    <property type="entry name" value="GMC_OxRdtase"/>
</dbReference>
<feature type="binding site" evidence="3">
    <location>
        <begin position="577"/>
        <end position="578"/>
    </location>
    <ligand>
        <name>FAD</name>
        <dbReference type="ChEBI" id="CHEBI:57692"/>
    </ligand>
</feature>
<dbReference type="PROSITE" id="PS00624">
    <property type="entry name" value="GMC_OXRED_2"/>
    <property type="match status" value="1"/>
</dbReference>
<dbReference type="AlphaFoldDB" id="A0A7H4LL85"/>
<dbReference type="InterPro" id="IPR051871">
    <property type="entry name" value="GMC_Oxidoreductase-Related"/>
</dbReference>
<keyword evidence="3" id="KW-0274">FAD</keyword>
<dbReference type="Pfam" id="PF05199">
    <property type="entry name" value="GMC_oxred_C"/>
    <property type="match status" value="1"/>
</dbReference>
<evidence type="ECO:0000256" key="2">
    <source>
        <dbReference type="ARBA" id="ARBA00022729"/>
    </source>
</evidence>
<feature type="domain" description="Glucose-methanol-choline oxidoreductase N-terminal" evidence="6">
    <location>
        <begin position="335"/>
        <end position="349"/>
    </location>
</feature>
<feature type="binding site" evidence="3">
    <location>
        <begin position="617"/>
        <end position="618"/>
    </location>
    <ligand>
        <name>FAD</name>
        <dbReference type="ChEBI" id="CHEBI:57692"/>
    </ligand>
</feature>
<feature type="binding site" evidence="3">
    <location>
        <position position="606"/>
    </location>
    <ligand>
        <name>FAD</name>
        <dbReference type="ChEBI" id="CHEBI:57692"/>
    </ligand>
</feature>
<comment type="cofactor">
    <cofactor evidence="3">
        <name>FAD</name>
        <dbReference type="ChEBI" id="CHEBI:57692"/>
    </cofactor>
</comment>
<evidence type="ECO:0000313" key="8">
    <source>
        <dbReference type="Proteomes" id="UP000280104"/>
    </source>
</evidence>
<keyword evidence="2" id="KW-0732">Signal</keyword>
<dbReference type="InterPro" id="IPR036188">
    <property type="entry name" value="FAD/NAD-bd_sf"/>
</dbReference>
<feature type="disulfide bond" evidence="4">
    <location>
        <begin position="514"/>
        <end position="569"/>
    </location>
</feature>
<comment type="similarity">
    <text evidence="1">Belongs to the GMC oxidoreductase family.</text>
</comment>
<evidence type="ECO:0000259" key="6">
    <source>
        <dbReference type="PROSITE" id="PS00624"/>
    </source>
</evidence>
<dbReference type="SUPFAM" id="SSF51905">
    <property type="entry name" value="FAD/NAD(P)-binding domain"/>
    <property type="match status" value="1"/>
</dbReference>